<keyword evidence="11" id="KW-1133">Transmembrane helix</keyword>
<evidence type="ECO:0000256" key="9">
    <source>
        <dbReference type="PROSITE-ProRule" id="PRU00339"/>
    </source>
</evidence>
<dbReference type="Gene3D" id="3.30.565.10">
    <property type="entry name" value="Histidine kinase-like ATPase, C-terminal domain"/>
    <property type="match status" value="1"/>
</dbReference>
<dbReference type="InterPro" id="IPR050482">
    <property type="entry name" value="Sensor_HK_TwoCompSys"/>
</dbReference>
<feature type="coiled-coil region" evidence="10">
    <location>
        <begin position="342"/>
        <end position="419"/>
    </location>
</feature>
<dbReference type="Pfam" id="PF02518">
    <property type="entry name" value="HATPase_c"/>
    <property type="match status" value="1"/>
</dbReference>
<evidence type="ECO:0000313" key="14">
    <source>
        <dbReference type="Proteomes" id="UP000598120"/>
    </source>
</evidence>
<dbReference type="InterPro" id="IPR019734">
    <property type="entry name" value="TPR_rpt"/>
</dbReference>
<evidence type="ECO:0000259" key="12">
    <source>
        <dbReference type="PROSITE" id="PS50109"/>
    </source>
</evidence>
<dbReference type="AlphaFoldDB" id="A0A8J2XFK1"/>
<dbReference type="Pfam" id="PF13424">
    <property type="entry name" value="TPR_12"/>
    <property type="match status" value="2"/>
</dbReference>
<dbReference type="SUPFAM" id="SSF48452">
    <property type="entry name" value="TPR-like"/>
    <property type="match status" value="2"/>
</dbReference>
<comment type="catalytic activity">
    <reaction evidence="1">
        <text>ATP + protein L-histidine = ADP + protein N-phospho-L-histidine.</text>
        <dbReference type="EC" id="2.7.13.3"/>
    </reaction>
</comment>
<dbReference type="PANTHER" id="PTHR24421:SF10">
    <property type="entry name" value="NITRATE_NITRITE SENSOR PROTEIN NARQ"/>
    <property type="match status" value="1"/>
</dbReference>
<keyword evidence="8" id="KW-0902">Two-component regulatory system</keyword>
<keyword evidence="4" id="KW-0808">Transferase</keyword>
<organism evidence="13 14">
    <name type="scientific">Aquaticitalea lipolytica</name>
    <dbReference type="NCBI Taxonomy" id="1247562"/>
    <lineage>
        <taxon>Bacteria</taxon>
        <taxon>Pseudomonadati</taxon>
        <taxon>Bacteroidota</taxon>
        <taxon>Flavobacteriia</taxon>
        <taxon>Flavobacteriales</taxon>
        <taxon>Flavobacteriaceae</taxon>
        <taxon>Aquaticitalea</taxon>
    </lineage>
</organism>
<evidence type="ECO:0000256" key="6">
    <source>
        <dbReference type="ARBA" id="ARBA00022777"/>
    </source>
</evidence>
<dbReference type="GO" id="GO:0016020">
    <property type="term" value="C:membrane"/>
    <property type="evidence" value="ECO:0007669"/>
    <property type="project" value="InterPro"/>
</dbReference>
<name>A0A8J2XFK1_9FLAO</name>
<keyword evidence="9" id="KW-0802">TPR repeat</keyword>
<evidence type="ECO:0000256" key="8">
    <source>
        <dbReference type="ARBA" id="ARBA00023012"/>
    </source>
</evidence>
<protein>
    <recommendedName>
        <fullName evidence="2">histidine kinase</fullName>
        <ecNumber evidence="2">2.7.13.3</ecNumber>
    </recommendedName>
</protein>
<dbReference type="SMART" id="SM00387">
    <property type="entry name" value="HATPase_c"/>
    <property type="match status" value="1"/>
</dbReference>
<reference evidence="13 14" key="1">
    <citation type="journal article" date="2014" name="Int. J. Syst. Evol. Microbiol.">
        <title>Complete genome sequence of Corynebacterium casei LMG S-19264T (=DSM 44701T), isolated from a smear-ripened cheese.</title>
        <authorList>
            <consortium name="US DOE Joint Genome Institute (JGI-PGF)"/>
            <person name="Walter F."/>
            <person name="Albersmeier A."/>
            <person name="Kalinowski J."/>
            <person name="Ruckert C."/>
        </authorList>
    </citation>
    <scope>NUCLEOTIDE SEQUENCE [LARGE SCALE GENOMIC DNA]</scope>
    <source>
        <strain evidence="13 14">CGMCC 1.15295</strain>
    </source>
</reference>
<evidence type="ECO:0000256" key="5">
    <source>
        <dbReference type="ARBA" id="ARBA00022741"/>
    </source>
</evidence>
<evidence type="ECO:0000256" key="10">
    <source>
        <dbReference type="SAM" id="Coils"/>
    </source>
</evidence>
<dbReference type="InterPro" id="IPR011712">
    <property type="entry name" value="Sig_transdc_His_kin_sub3_dim/P"/>
</dbReference>
<dbReference type="Proteomes" id="UP000598120">
    <property type="component" value="Unassembled WGS sequence"/>
</dbReference>
<dbReference type="GO" id="GO:0000155">
    <property type="term" value="F:phosphorelay sensor kinase activity"/>
    <property type="evidence" value="ECO:0007669"/>
    <property type="project" value="InterPro"/>
</dbReference>
<dbReference type="Gene3D" id="1.20.5.1930">
    <property type="match status" value="1"/>
</dbReference>
<gene>
    <name evidence="13" type="ORF">GCM10011531_06450</name>
</gene>
<dbReference type="EC" id="2.7.13.3" evidence="2"/>
<keyword evidence="5" id="KW-0547">Nucleotide-binding</keyword>
<dbReference type="InterPro" id="IPR036890">
    <property type="entry name" value="HATPase_C_sf"/>
</dbReference>
<evidence type="ECO:0000256" key="4">
    <source>
        <dbReference type="ARBA" id="ARBA00022679"/>
    </source>
</evidence>
<dbReference type="PROSITE" id="PS50005">
    <property type="entry name" value="TPR"/>
    <property type="match status" value="1"/>
</dbReference>
<keyword evidence="6" id="KW-0418">Kinase</keyword>
<dbReference type="GO" id="GO:0005524">
    <property type="term" value="F:ATP binding"/>
    <property type="evidence" value="ECO:0007669"/>
    <property type="project" value="UniProtKB-KW"/>
</dbReference>
<dbReference type="InterPro" id="IPR003594">
    <property type="entry name" value="HATPase_dom"/>
</dbReference>
<accession>A0A8J2XFK1</accession>
<comment type="caution">
    <text evidence="13">The sequence shown here is derived from an EMBL/GenBank/DDBJ whole genome shotgun (WGS) entry which is preliminary data.</text>
</comment>
<dbReference type="PROSITE" id="PS50109">
    <property type="entry name" value="HIS_KIN"/>
    <property type="match status" value="1"/>
</dbReference>
<keyword evidence="3" id="KW-0597">Phosphoprotein</keyword>
<feature type="domain" description="Histidine kinase" evidence="12">
    <location>
        <begin position="542"/>
        <end position="629"/>
    </location>
</feature>
<evidence type="ECO:0000256" key="7">
    <source>
        <dbReference type="ARBA" id="ARBA00022840"/>
    </source>
</evidence>
<proteinExistence type="predicted"/>
<evidence type="ECO:0000256" key="11">
    <source>
        <dbReference type="SAM" id="Phobius"/>
    </source>
</evidence>
<sequence length="633" mass="71978">MKNYFLFILLNLFFIEPFYSQHTAGQLNDSAMAFYKENPNKAILLLEKAAKIAQSKNDTHEYYTSKNYLGIVYVDLGEFEKAKLLSQEALSKTKDSILMASALNNIGRCNRGLGLYEDALKNYLAALKIYEAKKDLNKQATVSDNIGMVYSFLGINDKAIEYHLKSKVVFESLKDKKGISKVYNNIAIIYANDGDLEKALQYFKYSLKIEKELKDKKGIAESANNVGAVFYYMQKIDSALVYFKQSAMIEKSIGNFAGVGTSYNNIAQVLIENSRVDESKIFIDSAYYFANQSKTAVDIETALHMYSQYYEAKNDTKTALKYFKEYSTFKDSILNFDTNAKVAKLEIEYQTEKKEKEILSQRADLAENELNLNKKNSYILGLIGLAIALSLLGFLFYNQQKLKNRQLQKENELKDALLKIETQNRLQEQRLRISRDLHDNIGAQLTFIISSLDNLKYGFKLPAKLSDKLKGISEFTTTTIYELRDTIWAMNKNEITLDDLQSRISNFIDKANSASEVVNFSFIADKSLPNQLTFTSVEGMNIYRIIQEAIHNALKYADATSISVQFKGINEELEISILDKGKGFDEKTVVMGNGINNMKKRAQEIGAQLKIESKLEVGTEVKVLLPINKKYDK</sequence>
<evidence type="ECO:0000256" key="1">
    <source>
        <dbReference type="ARBA" id="ARBA00000085"/>
    </source>
</evidence>
<keyword evidence="11" id="KW-0812">Transmembrane</keyword>
<dbReference type="InterPro" id="IPR011990">
    <property type="entry name" value="TPR-like_helical_dom_sf"/>
</dbReference>
<dbReference type="SMART" id="SM00028">
    <property type="entry name" value="TPR"/>
    <property type="match status" value="6"/>
</dbReference>
<keyword evidence="7" id="KW-0067">ATP-binding</keyword>
<dbReference type="Gene3D" id="1.25.40.10">
    <property type="entry name" value="Tetratricopeptide repeat domain"/>
    <property type="match status" value="2"/>
</dbReference>
<dbReference type="CDD" id="cd16917">
    <property type="entry name" value="HATPase_UhpB-NarQ-NarX-like"/>
    <property type="match status" value="1"/>
</dbReference>
<dbReference type="InterPro" id="IPR005467">
    <property type="entry name" value="His_kinase_dom"/>
</dbReference>
<evidence type="ECO:0000313" key="13">
    <source>
        <dbReference type="EMBL" id="GFZ79377.1"/>
    </source>
</evidence>
<dbReference type="Pfam" id="PF07730">
    <property type="entry name" value="HisKA_3"/>
    <property type="match status" value="1"/>
</dbReference>
<dbReference type="PANTHER" id="PTHR24421">
    <property type="entry name" value="NITRATE/NITRITE SENSOR PROTEIN NARX-RELATED"/>
    <property type="match status" value="1"/>
</dbReference>
<keyword evidence="14" id="KW-1185">Reference proteome</keyword>
<dbReference type="GO" id="GO:0046983">
    <property type="term" value="F:protein dimerization activity"/>
    <property type="evidence" value="ECO:0007669"/>
    <property type="project" value="InterPro"/>
</dbReference>
<keyword evidence="11" id="KW-0472">Membrane</keyword>
<dbReference type="EMBL" id="BMIC01000001">
    <property type="protein sequence ID" value="GFZ79377.1"/>
    <property type="molecule type" value="Genomic_DNA"/>
</dbReference>
<dbReference type="RefSeq" id="WP_188604898.1">
    <property type="nucleotide sequence ID" value="NZ_BMIC01000001.1"/>
</dbReference>
<feature type="repeat" description="TPR" evidence="9">
    <location>
        <begin position="180"/>
        <end position="213"/>
    </location>
</feature>
<evidence type="ECO:0000256" key="2">
    <source>
        <dbReference type="ARBA" id="ARBA00012438"/>
    </source>
</evidence>
<evidence type="ECO:0000256" key="3">
    <source>
        <dbReference type="ARBA" id="ARBA00022553"/>
    </source>
</evidence>
<feature type="transmembrane region" description="Helical" evidence="11">
    <location>
        <begin position="378"/>
        <end position="397"/>
    </location>
</feature>
<keyword evidence="10" id="KW-0175">Coiled coil</keyword>
<dbReference type="SUPFAM" id="SSF55874">
    <property type="entry name" value="ATPase domain of HSP90 chaperone/DNA topoisomerase II/histidine kinase"/>
    <property type="match status" value="1"/>
</dbReference>